<feature type="coiled-coil region" evidence="3">
    <location>
        <begin position="228"/>
        <end position="255"/>
    </location>
</feature>
<dbReference type="SMART" id="SM00487">
    <property type="entry name" value="DEXDc"/>
    <property type="match status" value="1"/>
</dbReference>
<dbReference type="GO" id="GO:0004386">
    <property type="term" value="F:helicase activity"/>
    <property type="evidence" value="ECO:0007669"/>
    <property type="project" value="UniProtKB-KW"/>
</dbReference>
<dbReference type="PANTHER" id="PTHR47957">
    <property type="entry name" value="ATP-DEPENDENT HELICASE HRQ1"/>
    <property type="match status" value="1"/>
</dbReference>
<evidence type="ECO:0000256" key="2">
    <source>
        <dbReference type="ARBA" id="ARBA00022840"/>
    </source>
</evidence>
<sequence length="1760" mass="191468">MEPTNPLHLADDLREAYLKYFDTAFWLADESLMRERRALLEEPGALVGEVLLEPVLPYPNVVPLLDLAPVVGVSPDTARRVAQAVFPAVDPADLKLREHQAQAIRHALGTRDVVVTSGTGSGKTESFLLPVLLRLVEESRSWGHQAGANWWWSAADPQWVPIRHAESRPAAVRTLVLYPTNALVEDQMTRLRRAVRILRAQSPHAPVWFGRYTGITEGSGVKPSKSAAAEVAAGVRGLEKEYEALREANEKSVAAGKRSDDLIDLSQFQDPRGGEMLTRWDMIASPPDVLITNYSMLNTIMMRSFEAPIFDKTRQWLESDAGNVFTLVVDELHLYRGTQGSEVAMVVRSLLRRLGLDPDSPQLRIIGTSASLDVSQGGLEYLEQFFGVRRERFQIEPGEPAHLPEPKPLSRDEVEHGTRTPEEVSQLVARACADPASGRLRATPVGDLARRLFPTELDKDALMRKVLEGLATHAPAATATAGPFVPIRSHAFVRTPRGMWACSNRHCSGVEEASETRTVGKLYTAPVNTCSACGSRVLELLYCYECGDASLGGYVLDRQGQQTLLGPGPIDEWQSGKPVFLRPREHYTWYRPGVLPPGKDWTAQGLKFAFQAVGWDPALGCLDSAAGGAPSGVAVTVANAGEGDRVPALPTRCPSCGFDAKQQDGAAFRSGRVRSPIRAHTSGLAAATELYLSQLIRSLALGREGRDAIVDAKTIVFTDSRDDAARTAAGVSRNHHRDLVRQVLRREVGRAPDPAALLDVMTPEAAKAAGLGLAKLARASQEYGQDLTEAQRQALEAAYEVLGQQVTVPVGDLFQRVSSSLVALGVNPGGTSPWNHYLEDTLHGTTPWYRAFPPPSPDAWSGNIVAQGQAKLLKQLRASVVEAMYDRARRDLESVGIARITVADLERVDGPLSAHHQREVFDSVIRILGTLKRHDESSAGGVQPEAVMPAPVRRFVEAAAGHLESPAQEVLAQVERLAATPAALAGVSGWLLMTASAATSLVVVPAGDTRWRCQKCNYIHLHPSGGVCANRQCHRGPLVEEPLDEELNDYYAWLAHQDPRRLAVAELTGQTKPLSEQRGRQRRFKGAFTRTEHPLPDELDVLSVTTTMEVGVDIGSLRATMMANMPPQRFNYQQRVGRAGRGRQAFSYALTLCRDRSHDEYYFQRPGRITGDIPPQPFLDLSRRRIVQRVIAAECLRAAFLTLPDGPRWTASSNHGTFGQTHEWNQYRTAVAAFLAADKSVRPVAERLAAHTPLEEGHVDDIVSWVKSDLVSAVDAVVASEAGSSDTELSAALARYGHLPMFGFPTRVRSLWDQPIRSTTWLADHAVADRSLDMAIGAFAPGAEVVKDGLVHTVAGFASYRPLGKSVQALDPLGTAKTLGRCDKCGRSQLSPSGDVCEACFGPLTMLDVYEPRGFRTTYKARPFNDDSDMPSGAGAPELSVGGAFSALNPLLAVDLELYEQSRLVTVNDNFKQGFTFTPDSDGTILASQGKPGALRLQAIGEVRVTDALLVTPKRLSIPTGAIGLHDQPSGRAAYTSLAELLRRGAKDVLDLDPGELTVGLVPVRVPLMASEEPDAKSQVAAAIYLADTAENGAGYAAELGRPEVFEPLLGRTLADTIDRWQNTGHGRTCDLSCPDCLRSYDNSRRHAHLDWRLAIDLLELVAGGALTVGRSLPANTELLAPSAAALGGAHARMIGEVPAIARGGRCVLLAHPLWRCDPDWFVSEQAEAHVLASDTFESVTWRDVRDFRRNPLSIWPHLQ</sequence>
<dbReference type="PANTHER" id="PTHR47957:SF3">
    <property type="entry name" value="ATP-DEPENDENT HELICASE HRQ1"/>
    <property type="match status" value="1"/>
</dbReference>
<keyword evidence="6" id="KW-0378">Hydrolase</keyword>
<dbReference type="SUPFAM" id="SSF52540">
    <property type="entry name" value="P-loop containing nucleoside triphosphate hydrolases"/>
    <property type="match status" value="2"/>
</dbReference>
<dbReference type="InterPro" id="IPR014001">
    <property type="entry name" value="Helicase_ATP-bd"/>
</dbReference>
<evidence type="ECO:0000313" key="6">
    <source>
        <dbReference type="EMBL" id="NKY38112.1"/>
    </source>
</evidence>
<keyword evidence="7" id="KW-1185">Reference proteome</keyword>
<dbReference type="Gene3D" id="3.40.50.300">
    <property type="entry name" value="P-loop containing nucleotide triphosphate hydrolases"/>
    <property type="match status" value="2"/>
</dbReference>
<dbReference type="InterPro" id="IPR011545">
    <property type="entry name" value="DEAD/DEAH_box_helicase_dom"/>
</dbReference>
<accession>A0ABX1JXN9</accession>
<keyword evidence="3" id="KW-0175">Coiled coil</keyword>
<dbReference type="EMBL" id="JAAXOY010000003">
    <property type="protein sequence ID" value="NKY38112.1"/>
    <property type="molecule type" value="Genomic_DNA"/>
</dbReference>
<protein>
    <submittedName>
        <fullName evidence="6">DEAD/DEAH box helicase</fullName>
    </submittedName>
</protein>
<dbReference type="Proteomes" id="UP000777774">
    <property type="component" value="Unassembled WGS sequence"/>
</dbReference>
<dbReference type="Pfam" id="PF00271">
    <property type="entry name" value="Helicase_C"/>
    <property type="match status" value="1"/>
</dbReference>
<feature type="compositionally biased region" description="Basic and acidic residues" evidence="4">
    <location>
        <begin position="402"/>
        <end position="422"/>
    </location>
</feature>
<dbReference type="SMART" id="SM00490">
    <property type="entry name" value="HELICc"/>
    <property type="match status" value="1"/>
</dbReference>
<name>A0ABX1JXN9_9CELL</name>
<keyword evidence="2" id="KW-0067">ATP-binding</keyword>
<comment type="caution">
    <text evidence="6">The sequence shown here is derived from an EMBL/GenBank/DDBJ whole genome shotgun (WGS) entry which is preliminary data.</text>
</comment>
<organism evidence="6 7">
    <name type="scientific">Cellulomonas septica</name>
    <dbReference type="NCBI Taxonomy" id="285080"/>
    <lineage>
        <taxon>Bacteria</taxon>
        <taxon>Bacillati</taxon>
        <taxon>Actinomycetota</taxon>
        <taxon>Actinomycetes</taxon>
        <taxon>Micrococcales</taxon>
        <taxon>Cellulomonadaceae</taxon>
        <taxon>Cellulomonas</taxon>
    </lineage>
</organism>
<keyword evidence="6" id="KW-0347">Helicase</keyword>
<feature type="region of interest" description="Disordered" evidence="4">
    <location>
        <begin position="397"/>
        <end position="423"/>
    </location>
</feature>
<evidence type="ECO:0000313" key="7">
    <source>
        <dbReference type="Proteomes" id="UP000777774"/>
    </source>
</evidence>
<dbReference type="InterPro" id="IPR001650">
    <property type="entry name" value="Helicase_C-like"/>
</dbReference>
<evidence type="ECO:0000256" key="1">
    <source>
        <dbReference type="ARBA" id="ARBA00022741"/>
    </source>
</evidence>
<proteinExistence type="predicted"/>
<evidence type="ECO:0000259" key="5">
    <source>
        <dbReference type="PROSITE" id="PS51192"/>
    </source>
</evidence>
<evidence type="ECO:0000256" key="4">
    <source>
        <dbReference type="SAM" id="MobiDB-lite"/>
    </source>
</evidence>
<dbReference type="InterPro" id="IPR027417">
    <property type="entry name" value="P-loop_NTPase"/>
</dbReference>
<dbReference type="RefSeq" id="WP_168676519.1">
    <property type="nucleotide sequence ID" value="NZ_JAAXOY010000003.1"/>
</dbReference>
<reference evidence="6 7" key="1">
    <citation type="submission" date="2020-04" db="EMBL/GenBank/DDBJ databases">
        <title>MicrobeNet Type strains.</title>
        <authorList>
            <person name="Nicholson A.C."/>
        </authorList>
    </citation>
    <scope>NUCLEOTIDE SEQUENCE [LARGE SCALE GENOMIC DNA]</scope>
    <source>
        <strain evidence="6 7">ATCC BAA-787</strain>
    </source>
</reference>
<gene>
    <name evidence="6" type="ORF">HGA02_00810</name>
</gene>
<dbReference type="PROSITE" id="PS51192">
    <property type="entry name" value="HELICASE_ATP_BIND_1"/>
    <property type="match status" value="1"/>
</dbReference>
<feature type="domain" description="Helicase ATP-binding" evidence="5">
    <location>
        <begin position="104"/>
        <end position="390"/>
    </location>
</feature>
<dbReference type="Pfam" id="PF00270">
    <property type="entry name" value="DEAD"/>
    <property type="match status" value="1"/>
</dbReference>
<keyword evidence="1" id="KW-0547">Nucleotide-binding</keyword>
<evidence type="ECO:0000256" key="3">
    <source>
        <dbReference type="SAM" id="Coils"/>
    </source>
</evidence>